<dbReference type="InterPro" id="IPR003959">
    <property type="entry name" value="ATPase_AAA_core"/>
</dbReference>
<feature type="region of interest" description="Disordered" evidence="1">
    <location>
        <begin position="1"/>
        <end position="53"/>
    </location>
</feature>
<feature type="region of interest" description="Disordered" evidence="1">
    <location>
        <begin position="119"/>
        <end position="170"/>
    </location>
</feature>
<keyword evidence="4" id="KW-1185">Reference proteome</keyword>
<feature type="compositionally biased region" description="Low complexity" evidence="1">
    <location>
        <begin position="43"/>
        <end position="53"/>
    </location>
</feature>
<dbReference type="GO" id="GO:0005524">
    <property type="term" value="F:ATP binding"/>
    <property type="evidence" value="ECO:0007669"/>
    <property type="project" value="InterPro"/>
</dbReference>
<name>W7I4Q9_9PEZI</name>
<dbReference type="GO" id="GO:0042254">
    <property type="term" value="P:ribosome biogenesis"/>
    <property type="evidence" value="ECO:0007669"/>
    <property type="project" value="TreeGrafter"/>
</dbReference>
<evidence type="ECO:0000259" key="2">
    <source>
        <dbReference type="SMART" id="SM00382"/>
    </source>
</evidence>
<sequence length="626" mass="69486">MTKNYNRPPGLSSETLNSGSDIDTMRGSRTPDPDATMAMHRQSSASAGAISPGSILTSSDILKSHEDAFEGRRHSYDGELHLPQSIMTTIEVIGAPHNFRAQRLAANLAALEAKTGCDTHNTRSATRNTVQPNVERRALDALAVPTPRTAKSSSSPSSSSSSSTTKPEPGVLSYSKAAFDTLTASSSSQKQRHPSAVIPSIIAHGDGKYDDINTQIINAVRQSHQHSRLIPLDTGNLDIFGFCFTGHAQLQMLTSVVEGTGISTFFFSPPYKRTGGAQGQIGQEPQYEIGTITYRGAKWTVYFASWMKGFEFYRRAYIVHDLDVAGDALVDEFVVKCGVWTTTPREQIWVFDQGWWQLDAALYASVMKANWADIILPEDLKADVLNDMLGFFAAEDTYRGLRMPWKRGVVFYGPPGNGKTITLKAIMKALYTPTPSNPPLPVPCLYVKTLASYGPPEFAIRTVFEKARQQAPCLVIWEDLDSIIDDSNRSFFLNELDGLEDNNGILVIGTTNHLDRLDPGIIKRPSRFDRKYLFDNPADEERVKYVEYWRNKLSDTPIDFSDDLVKELSDSTKGFSFAYMKEAFVSTLLILAGRRNNKDGGDEWAGKFAETIRKQIKQLREQLESA</sequence>
<dbReference type="SUPFAM" id="SSF52540">
    <property type="entry name" value="P-loop containing nucleoside triphosphate hydrolases"/>
    <property type="match status" value="1"/>
</dbReference>
<dbReference type="InterPro" id="IPR027417">
    <property type="entry name" value="P-loop_NTPase"/>
</dbReference>
<dbReference type="HOGENOM" id="CLU_025506_1_0_1"/>
<dbReference type="InterPro" id="IPR050168">
    <property type="entry name" value="AAA_ATPase_domain"/>
</dbReference>
<evidence type="ECO:0000313" key="3">
    <source>
        <dbReference type="EMBL" id="EWC47437.1"/>
    </source>
</evidence>
<feature type="compositionally biased region" description="Polar residues" evidence="1">
    <location>
        <begin position="122"/>
        <end position="132"/>
    </location>
</feature>
<dbReference type="AlphaFoldDB" id="W7I4Q9"/>
<feature type="compositionally biased region" description="Basic and acidic residues" evidence="1">
    <location>
        <begin position="23"/>
        <end position="32"/>
    </location>
</feature>
<accession>W7I4Q9</accession>
<dbReference type="PANTHER" id="PTHR23077">
    <property type="entry name" value="AAA-FAMILY ATPASE"/>
    <property type="match status" value="1"/>
</dbReference>
<proteinExistence type="predicted"/>
<dbReference type="Pfam" id="PF00004">
    <property type="entry name" value="AAA"/>
    <property type="match status" value="1"/>
</dbReference>
<dbReference type="GO" id="GO:1990275">
    <property type="term" value="F:preribosome binding"/>
    <property type="evidence" value="ECO:0007669"/>
    <property type="project" value="TreeGrafter"/>
</dbReference>
<gene>
    <name evidence="3" type="ORF">DRE_00405</name>
</gene>
<dbReference type="PANTHER" id="PTHR23077:SF132">
    <property type="entry name" value="ATP-DEPENDENT ZN PROTEASE"/>
    <property type="match status" value="1"/>
</dbReference>
<dbReference type="OrthoDB" id="2115716at2759"/>
<dbReference type="CDD" id="cd19481">
    <property type="entry name" value="RecA-like_protease"/>
    <property type="match status" value="1"/>
</dbReference>
<dbReference type="GO" id="GO:0016887">
    <property type="term" value="F:ATP hydrolysis activity"/>
    <property type="evidence" value="ECO:0007669"/>
    <property type="project" value="InterPro"/>
</dbReference>
<feature type="compositionally biased region" description="Polar residues" evidence="1">
    <location>
        <begin position="12"/>
        <end position="21"/>
    </location>
</feature>
<protein>
    <recommendedName>
        <fullName evidence="2">AAA+ ATPase domain-containing protein</fullName>
    </recommendedName>
</protein>
<evidence type="ECO:0000313" key="4">
    <source>
        <dbReference type="Proteomes" id="UP000024837"/>
    </source>
</evidence>
<dbReference type="GO" id="GO:0003723">
    <property type="term" value="F:RNA binding"/>
    <property type="evidence" value="ECO:0007669"/>
    <property type="project" value="TreeGrafter"/>
</dbReference>
<feature type="domain" description="AAA+ ATPase" evidence="2">
    <location>
        <begin position="405"/>
        <end position="538"/>
    </location>
</feature>
<dbReference type="Gene3D" id="1.10.8.60">
    <property type="match status" value="1"/>
</dbReference>
<feature type="compositionally biased region" description="Low complexity" evidence="1">
    <location>
        <begin position="152"/>
        <end position="163"/>
    </location>
</feature>
<dbReference type="EMBL" id="KI966410">
    <property type="protein sequence ID" value="EWC47437.1"/>
    <property type="molecule type" value="Genomic_DNA"/>
</dbReference>
<dbReference type="GO" id="GO:0005634">
    <property type="term" value="C:nucleus"/>
    <property type="evidence" value="ECO:0007669"/>
    <property type="project" value="TreeGrafter"/>
</dbReference>
<dbReference type="Proteomes" id="UP000024837">
    <property type="component" value="Unassembled WGS sequence"/>
</dbReference>
<dbReference type="InterPro" id="IPR003593">
    <property type="entry name" value="AAA+_ATPase"/>
</dbReference>
<reference evidence="3 4" key="1">
    <citation type="submission" date="2013-05" db="EMBL/GenBank/DDBJ databases">
        <title>Drechslerella stenobrocha genome reveals carnivorous origination and mechanical trapping mechanism of predatory fungi.</title>
        <authorList>
            <person name="Liu X."/>
            <person name="Zhang W."/>
            <person name="Liu K."/>
        </authorList>
    </citation>
    <scope>NUCLEOTIDE SEQUENCE [LARGE SCALE GENOMIC DNA]</scope>
    <source>
        <strain evidence="3 4">248</strain>
    </source>
</reference>
<dbReference type="Gene3D" id="3.40.50.300">
    <property type="entry name" value="P-loop containing nucleotide triphosphate hydrolases"/>
    <property type="match status" value="1"/>
</dbReference>
<dbReference type="SMART" id="SM00382">
    <property type="entry name" value="AAA"/>
    <property type="match status" value="1"/>
</dbReference>
<evidence type="ECO:0000256" key="1">
    <source>
        <dbReference type="SAM" id="MobiDB-lite"/>
    </source>
</evidence>
<organism evidence="3 4">
    <name type="scientific">Drechslerella stenobrocha 248</name>
    <dbReference type="NCBI Taxonomy" id="1043628"/>
    <lineage>
        <taxon>Eukaryota</taxon>
        <taxon>Fungi</taxon>
        <taxon>Dikarya</taxon>
        <taxon>Ascomycota</taxon>
        <taxon>Pezizomycotina</taxon>
        <taxon>Orbiliomycetes</taxon>
        <taxon>Orbiliales</taxon>
        <taxon>Orbiliaceae</taxon>
        <taxon>Drechslerella</taxon>
    </lineage>
</organism>